<proteinExistence type="predicted"/>
<evidence type="ECO:0000313" key="1">
    <source>
        <dbReference type="EMBL" id="NYI76638.1"/>
    </source>
</evidence>
<name>A0A7Z0IRB0_9ACTN</name>
<gene>
    <name evidence="1" type="ORF">BJ988_001286</name>
</gene>
<sequence length="141" mass="15061">MSKAVAELLSALPGSSFDNTGGGCMVVAWPTGNDGAIVVTGVYGNSGDDNFNRHESDPNGDNYGLTGFFAMYHAQWFGEAPQDVEPVMVYESEPFDPTGDLDIDGWWPTDEYKFVASQAGAHAIAEVPRVAVAAHNFARSL</sequence>
<evidence type="ECO:0000313" key="2">
    <source>
        <dbReference type="Proteomes" id="UP000564496"/>
    </source>
</evidence>
<dbReference type="AlphaFoldDB" id="A0A7Z0IRB0"/>
<comment type="caution">
    <text evidence="1">The sequence shown here is derived from an EMBL/GenBank/DDBJ whole genome shotgun (WGS) entry which is preliminary data.</text>
</comment>
<dbReference type="EMBL" id="JACBZR010000001">
    <property type="protein sequence ID" value="NYI76638.1"/>
    <property type="molecule type" value="Genomic_DNA"/>
</dbReference>
<dbReference type="RefSeq" id="WP_179657261.1">
    <property type="nucleotide sequence ID" value="NZ_JACBZR010000001.1"/>
</dbReference>
<reference evidence="1 2" key="1">
    <citation type="submission" date="2020-07" db="EMBL/GenBank/DDBJ databases">
        <title>Sequencing the genomes of 1000 actinobacteria strains.</title>
        <authorList>
            <person name="Klenk H.-P."/>
        </authorList>
    </citation>
    <scope>NUCLEOTIDE SEQUENCE [LARGE SCALE GENOMIC DNA]</scope>
    <source>
        <strain evidence="1 2">DSM 26487</strain>
    </source>
</reference>
<protein>
    <submittedName>
        <fullName evidence="1">Uncharacterized protein</fullName>
    </submittedName>
</protein>
<dbReference type="Proteomes" id="UP000564496">
    <property type="component" value="Unassembled WGS sequence"/>
</dbReference>
<organism evidence="1 2">
    <name type="scientific">Nocardioides panzhihuensis</name>
    <dbReference type="NCBI Taxonomy" id="860243"/>
    <lineage>
        <taxon>Bacteria</taxon>
        <taxon>Bacillati</taxon>
        <taxon>Actinomycetota</taxon>
        <taxon>Actinomycetes</taxon>
        <taxon>Propionibacteriales</taxon>
        <taxon>Nocardioidaceae</taxon>
        <taxon>Nocardioides</taxon>
    </lineage>
</organism>
<keyword evidence="2" id="KW-1185">Reference proteome</keyword>
<accession>A0A7Z0IRB0</accession>